<feature type="region of interest" description="Disordered" evidence="11">
    <location>
        <begin position="129"/>
        <end position="163"/>
    </location>
</feature>
<name>A0ABM0GWW6_SACKO</name>
<dbReference type="PANTHER" id="PTHR13445">
    <property type="entry name" value="TUMOR SUPPRESSING SUBTRANSFERABLE CANDIDATE 4 TSSC4"/>
    <property type="match status" value="1"/>
</dbReference>
<reference evidence="13 14" key="1">
    <citation type="submission" date="2025-05" db="UniProtKB">
        <authorList>
            <consortium name="RefSeq"/>
        </authorList>
    </citation>
    <scope>IDENTIFICATION</scope>
    <source>
        <tissue evidence="13 14">Testes</tissue>
    </source>
</reference>
<evidence type="ECO:0000256" key="6">
    <source>
        <dbReference type="ARBA" id="ARBA00022728"/>
    </source>
</evidence>
<evidence type="ECO:0000256" key="11">
    <source>
        <dbReference type="SAM" id="MobiDB-lite"/>
    </source>
</evidence>
<comment type="subcellular location">
    <subcellularLocation>
        <location evidence="2">Cytoplasm</location>
    </subcellularLocation>
    <subcellularLocation>
        <location evidence="1">Nucleus</location>
    </subcellularLocation>
</comment>
<protein>
    <recommendedName>
        <fullName evidence="9">U5 small nuclear ribonucleoprotein TSSC4</fullName>
    </recommendedName>
</protein>
<evidence type="ECO:0000256" key="5">
    <source>
        <dbReference type="ARBA" id="ARBA00022664"/>
    </source>
</evidence>
<evidence type="ECO:0000256" key="2">
    <source>
        <dbReference type="ARBA" id="ARBA00004496"/>
    </source>
</evidence>
<evidence type="ECO:0000256" key="8">
    <source>
        <dbReference type="ARBA" id="ARBA00023242"/>
    </source>
</evidence>
<feature type="compositionally biased region" description="Polar residues" evidence="11">
    <location>
        <begin position="195"/>
        <end position="209"/>
    </location>
</feature>
<dbReference type="PANTHER" id="PTHR13445:SF3">
    <property type="entry name" value="U5 SMALL NUCLEAR RIBONUCLEOPROTEIN TSSC4"/>
    <property type="match status" value="1"/>
</dbReference>
<accession>A0ABM0GWW6</accession>
<keyword evidence="5" id="KW-0507">mRNA processing</keyword>
<dbReference type="Pfam" id="PF15264">
    <property type="entry name" value="TSSC4"/>
    <property type="match status" value="1"/>
</dbReference>
<sequence length="237" mass="27604">MEDSGNRFKLKSDEDGFEDRNKDVFGGLTSLEDHYLVDARKRSSCYDDDVDEGERSHCKRSRREFKRPDIPNVDRLRGRGRGGRRKTPDYVLHPYSWTKYSLRETGEEHMSEKGDSLNKKVALEFLQKNKTPSEDKEEMTEEDNDRKMVFKKPIKKKEVQEKTKPKTSASLFVDNTHKIKLRYVVGKEKRENKKNISTVNTDNSQTSSCLDLHHLDDDVSQSEDSKSDDTVQGYFII</sequence>
<evidence type="ECO:0000256" key="3">
    <source>
        <dbReference type="ARBA" id="ARBA00010362"/>
    </source>
</evidence>
<keyword evidence="12" id="KW-1185">Reference proteome</keyword>
<dbReference type="RefSeq" id="XP_002739134.1">
    <property type="nucleotide sequence ID" value="XM_002739088.2"/>
</dbReference>
<dbReference type="InterPro" id="IPR029338">
    <property type="entry name" value="TSSC4"/>
</dbReference>
<evidence type="ECO:0000256" key="7">
    <source>
        <dbReference type="ARBA" id="ARBA00023187"/>
    </source>
</evidence>
<evidence type="ECO:0000256" key="10">
    <source>
        <dbReference type="ARBA" id="ARBA00045970"/>
    </source>
</evidence>
<comment type="similarity">
    <text evidence="3">Belongs to the TSSC4 family.</text>
</comment>
<keyword evidence="6" id="KW-0747">Spliceosome</keyword>
<dbReference type="RefSeq" id="XP_006822014.1">
    <property type="nucleotide sequence ID" value="XM_006821951.1"/>
</dbReference>
<evidence type="ECO:0000313" key="12">
    <source>
        <dbReference type="Proteomes" id="UP000694865"/>
    </source>
</evidence>
<feature type="region of interest" description="Disordered" evidence="11">
    <location>
        <begin position="46"/>
        <end position="87"/>
    </location>
</feature>
<comment type="function">
    <text evidence="10">Protein associated with the U5 snRNP, during its maturation and its post-splicing recycling and which is required for spliceosomal tri-snRNP complex assembly in the nucleus. Has a molecular sequestering activity and transiently hinders SNRNP200 binding sites for constitutive splicing factors that intervene later during the assembly of the spliceosome and splicing. Together with its molecular sequestering activity, may also function as a molecular adapter and placeholder, coordinating the assembly of the U5 snRNP and its association with the U4/U6 di-snRNP.</text>
</comment>
<organism evidence="12 13">
    <name type="scientific">Saccoglossus kowalevskii</name>
    <name type="common">Acorn worm</name>
    <dbReference type="NCBI Taxonomy" id="10224"/>
    <lineage>
        <taxon>Eukaryota</taxon>
        <taxon>Metazoa</taxon>
        <taxon>Hemichordata</taxon>
        <taxon>Enteropneusta</taxon>
        <taxon>Harrimaniidae</taxon>
        <taxon>Saccoglossus</taxon>
    </lineage>
</organism>
<proteinExistence type="inferred from homology"/>
<gene>
    <name evidence="13 14" type="primary">LOC100373183</name>
</gene>
<evidence type="ECO:0000256" key="4">
    <source>
        <dbReference type="ARBA" id="ARBA00022490"/>
    </source>
</evidence>
<dbReference type="GeneID" id="100373183"/>
<keyword evidence="8" id="KW-0539">Nucleus</keyword>
<evidence type="ECO:0000313" key="14">
    <source>
        <dbReference type="RefSeq" id="XP_006822014.1"/>
    </source>
</evidence>
<keyword evidence="7" id="KW-0508">mRNA splicing</keyword>
<feature type="compositionally biased region" description="Basic and acidic residues" evidence="11">
    <location>
        <begin position="66"/>
        <end position="77"/>
    </location>
</feature>
<feature type="compositionally biased region" description="Basic and acidic residues" evidence="11">
    <location>
        <begin position="211"/>
        <end position="229"/>
    </location>
</feature>
<evidence type="ECO:0000313" key="13">
    <source>
        <dbReference type="RefSeq" id="XP_002739134.1"/>
    </source>
</evidence>
<keyword evidence="4" id="KW-0963">Cytoplasm</keyword>
<evidence type="ECO:0000256" key="1">
    <source>
        <dbReference type="ARBA" id="ARBA00004123"/>
    </source>
</evidence>
<feature type="region of interest" description="Disordered" evidence="11">
    <location>
        <begin position="194"/>
        <end position="230"/>
    </location>
</feature>
<dbReference type="Proteomes" id="UP000694865">
    <property type="component" value="Unplaced"/>
</dbReference>
<evidence type="ECO:0000256" key="9">
    <source>
        <dbReference type="ARBA" id="ARBA00035304"/>
    </source>
</evidence>